<evidence type="ECO:0000259" key="9">
    <source>
        <dbReference type="PROSITE" id="PS50158"/>
    </source>
</evidence>
<evidence type="ECO:0000256" key="8">
    <source>
        <dbReference type="SAM" id="MobiDB-lite"/>
    </source>
</evidence>
<gene>
    <name evidence="10" type="ORF">CAAN4_C10682</name>
</gene>
<name>A0ABP0EE51_9ASCO</name>
<proteinExistence type="predicted"/>
<dbReference type="Pfam" id="PF00098">
    <property type="entry name" value="zf-CCHC"/>
    <property type="match status" value="2"/>
</dbReference>
<feature type="region of interest" description="Disordered" evidence="8">
    <location>
        <begin position="1"/>
        <end position="60"/>
    </location>
</feature>
<keyword evidence="4 7" id="KW-0863">Zinc-finger</keyword>
<feature type="region of interest" description="Disordered" evidence="8">
    <location>
        <begin position="326"/>
        <end position="482"/>
    </location>
</feature>
<dbReference type="PANTHER" id="PTHR46543:SF1">
    <property type="entry name" value="ZINC FINGER CCHC DOMAIN-CONTAINING PROTEIN 7"/>
    <property type="match status" value="1"/>
</dbReference>
<dbReference type="InterPro" id="IPR036875">
    <property type="entry name" value="Znf_CCHC_sf"/>
</dbReference>
<evidence type="ECO:0000256" key="4">
    <source>
        <dbReference type="ARBA" id="ARBA00022771"/>
    </source>
</evidence>
<organism evidence="10 11">
    <name type="scientific">[Candida] anglica</name>
    <dbReference type="NCBI Taxonomy" id="148631"/>
    <lineage>
        <taxon>Eukaryota</taxon>
        <taxon>Fungi</taxon>
        <taxon>Dikarya</taxon>
        <taxon>Ascomycota</taxon>
        <taxon>Saccharomycotina</taxon>
        <taxon>Pichiomycetes</taxon>
        <taxon>Debaryomycetaceae</taxon>
        <taxon>Kurtzmaniella</taxon>
    </lineage>
</organism>
<dbReference type="EMBL" id="OZ004255">
    <property type="protein sequence ID" value="CAK7901156.1"/>
    <property type="molecule type" value="Genomic_DNA"/>
</dbReference>
<dbReference type="Proteomes" id="UP001497600">
    <property type="component" value="Chromosome C"/>
</dbReference>
<dbReference type="SMART" id="SM00343">
    <property type="entry name" value="ZnF_C2HC"/>
    <property type="match status" value="5"/>
</dbReference>
<keyword evidence="2" id="KW-0479">Metal-binding</keyword>
<feature type="compositionally biased region" description="Low complexity" evidence="8">
    <location>
        <begin position="437"/>
        <end position="452"/>
    </location>
</feature>
<dbReference type="PROSITE" id="PS50158">
    <property type="entry name" value="ZF_CCHC"/>
    <property type="match status" value="2"/>
</dbReference>
<feature type="domain" description="CCHC-type" evidence="9">
    <location>
        <begin position="224"/>
        <end position="239"/>
    </location>
</feature>
<protein>
    <recommendedName>
        <fullName evidence="9">CCHC-type domain-containing protein</fullName>
    </recommendedName>
</protein>
<feature type="compositionally biased region" description="Polar residues" evidence="8">
    <location>
        <begin position="45"/>
        <end position="60"/>
    </location>
</feature>
<reference evidence="10 11" key="1">
    <citation type="submission" date="2024-01" db="EMBL/GenBank/DDBJ databases">
        <authorList>
            <consortium name="Genoscope - CEA"/>
            <person name="William W."/>
        </authorList>
    </citation>
    <scope>NUCLEOTIDE SEQUENCE [LARGE SCALE GENOMIC DNA]</scope>
    <source>
        <strain evidence="10 11">29B2s-10</strain>
    </source>
</reference>
<comment type="subcellular location">
    <subcellularLocation>
        <location evidence="1">Nucleus</location>
    </subcellularLocation>
</comment>
<keyword evidence="5" id="KW-0862">Zinc</keyword>
<accession>A0ABP0EE51</accession>
<dbReference type="SUPFAM" id="SSF57756">
    <property type="entry name" value="Retrovirus zinc finger-like domains"/>
    <property type="match status" value="1"/>
</dbReference>
<dbReference type="Gene3D" id="4.10.60.10">
    <property type="entry name" value="Zinc finger, CCHC-type"/>
    <property type="match status" value="2"/>
</dbReference>
<evidence type="ECO:0000256" key="7">
    <source>
        <dbReference type="PROSITE-ProRule" id="PRU00047"/>
    </source>
</evidence>
<feature type="compositionally biased region" description="Low complexity" evidence="8">
    <location>
        <begin position="372"/>
        <end position="420"/>
    </location>
</feature>
<feature type="compositionally biased region" description="Polar residues" evidence="8">
    <location>
        <begin position="21"/>
        <end position="33"/>
    </location>
</feature>
<evidence type="ECO:0000313" key="10">
    <source>
        <dbReference type="EMBL" id="CAK7901156.1"/>
    </source>
</evidence>
<dbReference type="InterPro" id="IPR051644">
    <property type="entry name" value="TRAMP_AT-DNA-binding"/>
</dbReference>
<dbReference type="InterPro" id="IPR001878">
    <property type="entry name" value="Znf_CCHC"/>
</dbReference>
<evidence type="ECO:0000313" key="11">
    <source>
        <dbReference type="Proteomes" id="UP001497600"/>
    </source>
</evidence>
<sequence length="482" mass="51612">MSTLGFVEDNTPAPDIPLKPTTHQKLQVKSSSNGAGGDDDKTEKSGNNGNKSTKEGTINSFDGHSGVVSLSYDQVNDNADELVELRGEGRYFGVTDIGNAINSQQSLGPLCANCHKRGHIRAKCKTVVCHKCGMVGDHYETQCPTTMICSKCGQKGHIASNCTNKQKKKEYCRACDTFSHSDDKCPSIWRSYLTLPQKKKEDGQDKDQDEDEDVLETVLPVVYCYNCGDDMHYGDECPQTRSSRVPNQSGSAFSGSNLPRHLREIYFERLKSNRNSYNSYGSYGSGNYSGGYSGGYSSGGSGGSTGSRGGYSGGYSNIGNHFIGSIPAKPSTHTRFGASSRDFDRGSNNNNNNNNNNNRNKANSSKKRPTGPRESGSGRPSGPREGNGRPTGPRASAPKSSGPKPSRSGVLPKNNNNSNNNKKRNAAKNGLVVHSPYNSPYNSGGKNNGGKNTQAPTRSGILSARKNGNNNNGKRGGSGPNY</sequence>
<evidence type="ECO:0000256" key="2">
    <source>
        <dbReference type="ARBA" id="ARBA00022723"/>
    </source>
</evidence>
<evidence type="ECO:0000256" key="6">
    <source>
        <dbReference type="ARBA" id="ARBA00023242"/>
    </source>
</evidence>
<keyword evidence="3" id="KW-0677">Repeat</keyword>
<keyword evidence="6" id="KW-0539">Nucleus</keyword>
<feature type="compositionally biased region" description="Low complexity" evidence="8">
    <location>
        <begin position="347"/>
        <end position="363"/>
    </location>
</feature>
<feature type="domain" description="CCHC-type" evidence="9">
    <location>
        <begin position="149"/>
        <end position="164"/>
    </location>
</feature>
<evidence type="ECO:0000256" key="5">
    <source>
        <dbReference type="ARBA" id="ARBA00022833"/>
    </source>
</evidence>
<dbReference type="PANTHER" id="PTHR46543">
    <property type="entry name" value="ZINC FINGER CCHC DOMAIN-CONTAINING PROTEIN 7"/>
    <property type="match status" value="1"/>
</dbReference>
<evidence type="ECO:0000256" key="1">
    <source>
        <dbReference type="ARBA" id="ARBA00004123"/>
    </source>
</evidence>
<keyword evidence="11" id="KW-1185">Reference proteome</keyword>
<evidence type="ECO:0000256" key="3">
    <source>
        <dbReference type="ARBA" id="ARBA00022737"/>
    </source>
</evidence>